<organism evidence="1 2">
    <name type="scientific">Camellia lanceoleosa</name>
    <dbReference type="NCBI Taxonomy" id="1840588"/>
    <lineage>
        <taxon>Eukaryota</taxon>
        <taxon>Viridiplantae</taxon>
        <taxon>Streptophyta</taxon>
        <taxon>Embryophyta</taxon>
        <taxon>Tracheophyta</taxon>
        <taxon>Spermatophyta</taxon>
        <taxon>Magnoliopsida</taxon>
        <taxon>eudicotyledons</taxon>
        <taxon>Gunneridae</taxon>
        <taxon>Pentapetalae</taxon>
        <taxon>asterids</taxon>
        <taxon>Ericales</taxon>
        <taxon>Theaceae</taxon>
        <taxon>Camellia</taxon>
    </lineage>
</organism>
<accession>A0ACC0GAK8</accession>
<reference evidence="1 2" key="1">
    <citation type="journal article" date="2022" name="Plant J.">
        <title>Chromosome-level genome of Camellia lanceoleosa provides a valuable resource for understanding genome evolution and self-incompatibility.</title>
        <authorList>
            <person name="Gong W."/>
            <person name="Xiao S."/>
            <person name="Wang L."/>
            <person name="Liao Z."/>
            <person name="Chang Y."/>
            <person name="Mo W."/>
            <person name="Hu G."/>
            <person name="Li W."/>
            <person name="Zhao G."/>
            <person name="Zhu H."/>
            <person name="Hu X."/>
            <person name="Ji K."/>
            <person name="Xiang X."/>
            <person name="Song Q."/>
            <person name="Yuan D."/>
            <person name="Jin S."/>
            <person name="Zhang L."/>
        </authorList>
    </citation>
    <scope>NUCLEOTIDE SEQUENCE [LARGE SCALE GENOMIC DNA]</scope>
    <source>
        <strain evidence="1">SQ_2022a</strain>
    </source>
</reference>
<gene>
    <name evidence="1" type="ORF">LOK49_LG10G02176</name>
</gene>
<dbReference type="Proteomes" id="UP001060215">
    <property type="component" value="Chromosome 10"/>
</dbReference>
<sequence length="133" mass="14962">MQELAKILLVDGCFILKLFLRDSDMEKYMDEVEEDPIINSASTIATLQHDLALLENQIPFPILQTLLDIIKKHMPQPLPYSFTTMNSVANLALLFLKPALALTMSNKVVESKSENLTSDHLLDICTIFTSPNI</sequence>
<protein>
    <submittedName>
        <fullName evidence="1">UPF0481 protein</fullName>
    </submittedName>
</protein>
<dbReference type="EMBL" id="CM045767">
    <property type="protein sequence ID" value="KAI7998187.1"/>
    <property type="molecule type" value="Genomic_DNA"/>
</dbReference>
<keyword evidence="2" id="KW-1185">Reference proteome</keyword>
<proteinExistence type="predicted"/>
<evidence type="ECO:0000313" key="2">
    <source>
        <dbReference type="Proteomes" id="UP001060215"/>
    </source>
</evidence>
<evidence type="ECO:0000313" key="1">
    <source>
        <dbReference type="EMBL" id="KAI7998187.1"/>
    </source>
</evidence>
<name>A0ACC0GAK8_9ERIC</name>
<comment type="caution">
    <text evidence="1">The sequence shown here is derived from an EMBL/GenBank/DDBJ whole genome shotgun (WGS) entry which is preliminary data.</text>
</comment>